<feature type="transmembrane region" description="Helical" evidence="6">
    <location>
        <begin position="144"/>
        <end position="167"/>
    </location>
</feature>
<evidence type="ECO:0000256" key="2">
    <source>
        <dbReference type="ARBA" id="ARBA00022475"/>
    </source>
</evidence>
<keyword evidence="3 6" id="KW-0812">Transmembrane</keyword>
<reference evidence="7" key="1">
    <citation type="submission" date="2022-08" db="EMBL/GenBank/DDBJ databases">
        <title>Nisaea acidiphila sp. nov., isolated from a marine algal debris and emended description of the genus Nisaea Urios et al. 2008.</title>
        <authorList>
            <person name="Kwon K."/>
        </authorList>
    </citation>
    <scope>NUCLEOTIDE SEQUENCE</scope>
    <source>
        <strain evidence="7">MEBiC11861</strain>
    </source>
</reference>
<feature type="transmembrane region" description="Helical" evidence="6">
    <location>
        <begin position="80"/>
        <end position="99"/>
    </location>
</feature>
<evidence type="ECO:0000256" key="6">
    <source>
        <dbReference type="SAM" id="Phobius"/>
    </source>
</evidence>
<keyword evidence="2" id="KW-1003">Cell membrane</keyword>
<evidence type="ECO:0000256" key="4">
    <source>
        <dbReference type="ARBA" id="ARBA00022989"/>
    </source>
</evidence>
<dbReference type="Proteomes" id="UP001060336">
    <property type="component" value="Chromosome"/>
</dbReference>
<dbReference type="Pfam" id="PF02588">
    <property type="entry name" value="YitT_membrane"/>
    <property type="match status" value="1"/>
</dbReference>
<dbReference type="InterPro" id="IPR003740">
    <property type="entry name" value="YitT"/>
</dbReference>
<evidence type="ECO:0000256" key="3">
    <source>
        <dbReference type="ARBA" id="ARBA00022692"/>
    </source>
</evidence>
<keyword evidence="8" id="KW-1185">Reference proteome</keyword>
<dbReference type="AlphaFoldDB" id="A0A9J7AVZ8"/>
<comment type="subcellular location">
    <subcellularLocation>
        <location evidence="1">Cell membrane</location>
        <topology evidence="1">Multi-pass membrane protein</topology>
    </subcellularLocation>
</comment>
<dbReference type="KEGG" id="naci:NUH88_07470"/>
<proteinExistence type="predicted"/>
<organism evidence="7 8">
    <name type="scientific">Nisaea acidiphila</name>
    <dbReference type="NCBI Taxonomy" id="1862145"/>
    <lineage>
        <taxon>Bacteria</taxon>
        <taxon>Pseudomonadati</taxon>
        <taxon>Pseudomonadota</taxon>
        <taxon>Alphaproteobacteria</taxon>
        <taxon>Rhodospirillales</taxon>
        <taxon>Thalassobaculaceae</taxon>
        <taxon>Nisaea</taxon>
    </lineage>
</organism>
<sequence length="194" mass="20638">MKSPISFYDAQGILFGAFMMSLSVIFLEQAGLVTGQTAGLSILLSYLLPFGFGTVFFAVSLPFLVLSLARRGIAFTLRTLFVVACISLGTPLLSDFIVIERVHPLFGAALAGACAGVGLIALFRHNASAGGLGVLALVVEERTGFKAGWFQMCFDAAVFLAACFVLAPEQILYSFVGAAILNALIAWNFRIGQR</sequence>
<feature type="transmembrane region" description="Helical" evidence="6">
    <location>
        <begin position="173"/>
        <end position="191"/>
    </location>
</feature>
<accession>A0A9J7AVZ8</accession>
<protein>
    <submittedName>
        <fullName evidence="7">YitT family protein</fullName>
    </submittedName>
</protein>
<evidence type="ECO:0000313" key="8">
    <source>
        <dbReference type="Proteomes" id="UP001060336"/>
    </source>
</evidence>
<dbReference type="PANTHER" id="PTHR33545">
    <property type="entry name" value="UPF0750 MEMBRANE PROTEIN YITT-RELATED"/>
    <property type="match status" value="1"/>
</dbReference>
<evidence type="ECO:0000313" key="7">
    <source>
        <dbReference type="EMBL" id="UUX51527.1"/>
    </source>
</evidence>
<feature type="transmembrane region" description="Helical" evidence="6">
    <location>
        <begin position="105"/>
        <end position="123"/>
    </location>
</feature>
<keyword evidence="4 6" id="KW-1133">Transmembrane helix</keyword>
<dbReference type="GO" id="GO:0005886">
    <property type="term" value="C:plasma membrane"/>
    <property type="evidence" value="ECO:0007669"/>
    <property type="project" value="UniProtKB-SubCell"/>
</dbReference>
<name>A0A9J7AVZ8_9PROT</name>
<feature type="transmembrane region" description="Helical" evidence="6">
    <location>
        <begin position="46"/>
        <end position="68"/>
    </location>
</feature>
<keyword evidence="5 6" id="KW-0472">Membrane</keyword>
<dbReference type="EMBL" id="CP102480">
    <property type="protein sequence ID" value="UUX51527.1"/>
    <property type="molecule type" value="Genomic_DNA"/>
</dbReference>
<dbReference type="InterPro" id="IPR051461">
    <property type="entry name" value="UPF0750_membrane"/>
</dbReference>
<feature type="transmembrane region" description="Helical" evidence="6">
    <location>
        <begin position="12"/>
        <end position="34"/>
    </location>
</feature>
<evidence type="ECO:0000256" key="5">
    <source>
        <dbReference type="ARBA" id="ARBA00023136"/>
    </source>
</evidence>
<dbReference type="RefSeq" id="WP_257771070.1">
    <property type="nucleotide sequence ID" value="NZ_CP102480.1"/>
</dbReference>
<evidence type="ECO:0000256" key="1">
    <source>
        <dbReference type="ARBA" id="ARBA00004651"/>
    </source>
</evidence>
<dbReference type="PANTHER" id="PTHR33545:SF5">
    <property type="entry name" value="UPF0750 MEMBRANE PROTEIN YITT"/>
    <property type="match status" value="1"/>
</dbReference>
<gene>
    <name evidence="7" type="ORF">NUH88_07470</name>
</gene>